<evidence type="ECO:0000313" key="1">
    <source>
        <dbReference type="EMBL" id="CAF1930353.1"/>
    </source>
</evidence>
<feature type="non-terminal residue" evidence="1">
    <location>
        <position position="1"/>
    </location>
</feature>
<dbReference type="EMBL" id="HG994369">
    <property type="protein sequence ID" value="CAF1930359.1"/>
    <property type="molecule type" value="Genomic_DNA"/>
</dbReference>
<dbReference type="AlphaFoldDB" id="A0A816L875"/>
<sequence>KRCDQGKTASGVWCFEPNAFSFFFFLALASRARASPLHQLLRRDHCSCLPSSLPRTSRSFLSRRRAYSSLLLVGAAGRTERTPSSIQIL</sequence>
<proteinExistence type="predicted"/>
<dbReference type="EMBL" id="HG994369">
    <property type="protein sequence ID" value="CAF1930353.1"/>
    <property type="molecule type" value="Genomic_DNA"/>
</dbReference>
<organism evidence="1">
    <name type="scientific">Brassica napus</name>
    <name type="common">Rape</name>
    <dbReference type="NCBI Taxonomy" id="3708"/>
    <lineage>
        <taxon>Eukaryota</taxon>
        <taxon>Viridiplantae</taxon>
        <taxon>Streptophyta</taxon>
        <taxon>Embryophyta</taxon>
        <taxon>Tracheophyta</taxon>
        <taxon>Spermatophyta</taxon>
        <taxon>Magnoliopsida</taxon>
        <taxon>eudicotyledons</taxon>
        <taxon>Gunneridae</taxon>
        <taxon>Pentapetalae</taxon>
        <taxon>rosids</taxon>
        <taxon>malvids</taxon>
        <taxon>Brassicales</taxon>
        <taxon>Brassicaceae</taxon>
        <taxon>Brassiceae</taxon>
        <taxon>Brassica</taxon>
    </lineage>
</organism>
<dbReference type="Proteomes" id="UP001295469">
    <property type="component" value="Chromosome C05"/>
</dbReference>
<name>A0A816L875_BRANA</name>
<evidence type="ECO:0000313" key="2">
    <source>
        <dbReference type="EMBL" id="CAF1930359.1"/>
    </source>
</evidence>
<reference evidence="1" key="1">
    <citation type="submission" date="2021-01" db="EMBL/GenBank/DDBJ databases">
        <authorList>
            <consortium name="Genoscope - CEA"/>
            <person name="William W."/>
        </authorList>
    </citation>
    <scope>NUCLEOTIDE SEQUENCE</scope>
</reference>
<accession>A0A816L875</accession>
<gene>
    <name evidence="1" type="ORF">DARMORV10_C05P37900.1</name>
    <name evidence="2" type="ORF">DARMORV10_C05P37920.1</name>
</gene>
<protein>
    <submittedName>
        <fullName evidence="1">(rape) hypothetical protein</fullName>
    </submittedName>
</protein>